<proteinExistence type="predicted"/>
<comment type="caution">
    <text evidence="1">The sequence shown here is derived from an EMBL/GenBank/DDBJ whole genome shotgun (WGS) entry which is preliminary data.</text>
</comment>
<name>A0A1R1Y6F3_9FUNG</name>
<reference evidence="1 2" key="1">
    <citation type="submission" date="2017-01" db="EMBL/GenBank/DDBJ databases">
        <authorList>
            <person name="Mah S.A."/>
            <person name="Swanson W.J."/>
            <person name="Moy G.W."/>
            <person name="Vacquier V.D."/>
        </authorList>
    </citation>
    <scope>NUCLEOTIDE SEQUENCE [LARGE SCALE GENOMIC DNA]</scope>
    <source>
        <strain evidence="1 2">GSMNP</strain>
    </source>
</reference>
<dbReference type="Gene3D" id="3.30.160.360">
    <property type="match status" value="1"/>
</dbReference>
<accession>A0A1R1Y6F3</accession>
<dbReference type="GO" id="GO:0051726">
    <property type="term" value="P:regulation of cell cycle"/>
    <property type="evidence" value="ECO:0007669"/>
    <property type="project" value="TreeGrafter"/>
</dbReference>
<gene>
    <name evidence="1" type="ORF">AYI70_g2909</name>
</gene>
<organism evidence="1 2">
    <name type="scientific">Smittium culicis</name>
    <dbReference type="NCBI Taxonomy" id="133412"/>
    <lineage>
        <taxon>Eukaryota</taxon>
        <taxon>Fungi</taxon>
        <taxon>Fungi incertae sedis</taxon>
        <taxon>Zoopagomycota</taxon>
        <taxon>Kickxellomycotina</taxon>
        <taxon>Harpellomycetes</taxon>
        <taxon>Harpellales</taxon>
        <taxon>Legeriomycetaceae</taxon>
        <taxon>Smittium</taxon>
    </lineage>
</organism>
<dbReference type="PROSITE" id="PS51543">
    <property type="entry name" value="FYRC"/>
    <property type="match status" value="1"/>
</dbReference>
<dbReference type="STRING" id="133412.A0A1R1Y6F3"/>
<dbReference type="Proteomes" id="UP000187283">
    <property type="component" value="Unassembled WGS sequence"/>
</dbReference>
<dbReference type="Pfam" id="PF05965">
    <property type="entry name" value="FYRC"/>
    <property type="match status" value="1"/>
</dbReference>
<dbReference type="GO" id="GO:0005634">
    <property type="term" value="C:nucleus"/>
    <property type="evidence" value="ECO:0007669"/>
    <property type="project" value="InterPro"/>
</dbReference>
<dbReference type="PANTHER" id="PTHR22715:SF0">
    <property type="entry name" value="TRANSFORMING GROWTH FACTOR BETA REGULATOR 1"/>
    <property type="match status" value="1"/>
</dbReference>
<dbReference type="OrthoDB" id="285793at2759"/>
<dbReference type="InterPro" id="IPR003889">
    <property type="entry name" value="FYrich_C"/>
</dbReference>
<evidence type="ECO:0000313" key="2">
    <source>
        <dbReference type="Proteomes" id="UP000187283"/>
    </source>
</evidence>
<dbReference type="EMBL" id="LSSN01000778">
    <property type="protein sequence ID" value="OMJ22374.1"/>
    <property type="molecule type" value="Genomic_DNA"/>
</dbReference>
<sequence>MKKGNSSGGPLFHIEAEDIPNNPVIATTATGAWTTVVKQVNKINNRIHSNSASGPDYYGFSHPTIAKMIQDLPNSGKCVNYVPQHFVVMKDRHVRGVIKKGRGGKPSESMIKRGKKALDIAAAATSAKFTKSVMEISKSKLEETCYESENLVTEDRFLEYNDGFEINEEYVEPTDLAPKEVTFEFPKLAPKQEGTVEFPKLVPKND</sequence>
<dbReference type="InterPro" id="IPR040092">
    <property type="entry name" value="TBRG1"/>
</dbReference>
<protein>
    <submittedName>
        <fullName evidence="1">Transforming growth factor beta regulator 1</fullName>
    </submittedName>
</protein>
<keyword evidence="2" id="KW-1185">Reference proteome</keyword>
<evidence type="ECO:0000313" key="1">
    <source>
        <dbReference type="EMBL" id="OMJ22374.1"/>
    </source>
</evidence>
<dbReference type="AlphaFoldDB" id="A0A1R1Y6F3"/>
<dbReference type="PANTHER" id="PTHR22715">
    <property type="entry name" value="TRANSFORMING GROWTH FACTOR BETA REGULATED GENE 1"/>
    <property type="match status" value="1"/>
</dbReference>